<reference evidence="1" key="1">
    <citation type="submission" date="2021-03" db="EMBL/GenBank/DDBJ databases">
        <title>Evolutionary priming and transition to the ectomycorrhizal habit in an iconic lineage of mushroom-forming fungi: is preadaptation a requirement?</title>
        <authorList>
            <consortium name="DOE Joint Genome Institute"/>
            <person name="Looney B.P."/>
            <person name="Miyauchi S."/>
            <person name="Morin E."/>
            <person name="Drula E."/>
            <person name="Courty P.E."/>
            <person name="Chicoki N."/>
            <person name="Fauchery L."/>
            <person name="Kohler A."/>
            <person name="Kuo A."/>
            <person name="LaButti K."/>
            <person name="Pangilinan J."/>
            <person name="Lipzen A."/>
            <person name="Riley R."/>
            <person name="Andreopoulos W."/>
            <person name="He G."/>
            <person name="Johnson J."/>
            <person name="Barry K.W."/>
            <person name="Grigoriev I.V."/>
            <person name="Nagy L."/>
            <person name="Hibbett D."/>
            <person name="Henrissat B."/>
            <person name="Matheny P.B."/>
            <person name="Labbe J."/>
            <person name="Martin A.F."/>
        </authorList>
    </citation>
    <scope>NUCLEOTIDE SEQUENCE</scope>
    <source>
        <strain evidence="1">BPL698</strain>
    </source>
</reference>
<evidence type="ECO:0000313" key="2">
    <source>
        <dbReference type="Proteomes" id="UP001207468"/>
    </source>
</evidence>
<dbReference type="Proteomes" id="UP001207468">
    <property type="component" value="Unassembled WGS sequence"/>
</dbReference>
<comment type="caution">
    <text evidence="1">The sequence shown here is derived from an EMBL/GenBank/DDBJ whole genome shotgun (WGS) entry which is preliminary data.</text>
</comment>
<name>A0ACC0UGZ2_9AGAM</name>
<accession>A0ACC0UGZ2</accession>
<dbReference type="EMBL" id="JAGFNK010000031">
    <property type="protein sequence ID" value="KAI9510911.1"/>
    <property type="molecule type" value="Genomic_DNA"/>
</dbReference>
<gene>
    <name evidence="1" type="ORF">F5148DRAFT_1147195</name>
</gene>
<organism evidence="1 2">
    <name type="scientific">Russula earlei</name>
    <dbReference type="NCBI Taxonomy" id="71964"/>
    <lineage>
        <taxon>Eukaryota</taxon>
        <taxon>Fungi</taxon>
        <taxon>Dikarya</taxon>
        <taxon>Basidiomycota</taxon>
        <taxon>Agaricomycotina</taxon>
        <taxon>Agaricomycetes</taxon>
        <taxon>Russulales</taxon>
        <taxon>Russulaceae</taxon>
        <taxon>Russula</taxon>
    </lineage>
</organism>
<sequence length="268" mass="29005">MPKYFTTPYISCFLTYTILDVTDDPLGDQTTHMDPAQPTMTTISIPASAARRGPTFSPTPMVPYSPTKPDTSQSPPYDPMLDDTSPTSPKSPTPFCTNLVSDSDDALEDITMRDTHITSLYTPQTREEDSTPKCACLAGTRSEASLTTTPTSVSSDTATALQTCLEALAKHFTSCPINKDASHDPIDKYTNCEHFPVVHDPHPTAALDNINIECTVGWVHRPGDKLLAIPFDTEASELETHDSIKGRIFTAVTEISKADNIGIAGPTP</sequence>
<keyword evidence="2" id="KW-1185">Reference proteome</keyword>
<proteinExistence type="predicted"/>
<evidence type="ECO:0000313" key="1">
    <source>
        <dbReference type="EMBL" id="KAI9510911.1"/>
    </source>
</evidence>
<protein>
    <submittedName>
        <fullName evidence="1">Uncharacterized protein</fullName>
    </submittedName>
</protein>